<proteinExistence type="predicted"/>
<dbReference type="AlphaFoldDB" id="A0AAV4MPK2"/>
<dbReference type="EMBL" id="BPLR01020051">
    <property type="protein sequence ID" value="GIX74293.1"/>
    <property type="molecule type" value="Genomic_DNA"/>
</dbReference>
<protein>
    <submittedName>
        <fullName evidence="1">Cap-specific mRNA</fullName>
    </submittedName>
</protein>
<organism evidence="1 2">
    <name type="scientific">Caerostris extrusa</name>
    <name type="common">Bark spider</name>
    <name type="synonym">Caerostris bankana</name>
    <dbReference type="NCBI Taxonomy" id="172846"/>
    <lineage>
        <taxon>Eukaryota</taxon>
        <taxon>Metazoa</taxon>
        <taxon>Ecdysozoa</taxon>
        <taxon>Arthropoda</taxon>
        <taxon>Chelicerata</taxon>
        <taxon>Arachnida</taxon>
        <taxon>Araneae</taxon>
        <taxon>Araneomorphae</taxon>
        <taxon>Entelegynae</taxon>
        <taxon>Araneoidea</taxon>
        <taxon>Araneidae</taxon>
        <taxon>Caerostris</taxon>
    </lineage>
</organism>
<evidence type="ECO:0000313" key="2">
    <source>
        <dbReference type="Proteomes" id="UP001054945"/>
    </source>
</evidence>
<reference evidence="1 2" key="1">
    <citation type="submission" date="2021-06" db="EMBL/GenBank/DDBJ databases">
        <title>Caerostris extrusa draft genome.</title>
        <authorList>
            <person name="Kono N."/>
            <person name="Arakawa K."/>
        </authorList>
    </citation>
    <scope>NUCLEOTIDE SEQUENCE [LARGE SCALE GENOMIC DNA]</scope>
</reference>
<sequence length="100" mass="11962">MPLSDYEAELEEVQEMCAEEYLERCHIHRGLFIRRLYSSQKQIATNSYDKHHRNGKILRFQVLGETHENLVKSKSMSWPDTILDIKRRLDVCVPKMKREN</sequence>
<evidence type="ECO:0000313" key="1">
    <source>
        <dbReference type="EMBL" id="GIX74293.1"/>
    </source>
</evidence>
<dbReference type="Proteomes" id="UP001054945">
    <property type="component" value="Unassembled WGS sequence"/>
</dbReference>
<keyword evidence="2" id="KW-1185">Reference proteome</keyword>
<gene>
    <name evidence="1" type="primary">CMTR2</name>
    <name evidence="1" type="ORF">CEXT_40681</name>
</gene>
<accession>A0AAV4MPK2</accession>
<name>A0AAV4MPK2_CAEEX</name>
<comment type="caution">
    <text evidence="1">The sequence shown here is derived from an EMBL/GenBank/DDBJ whole genome shotgun (WGS) entry which is preliminary data.</text>
</comment>